<feature type="compositionally biased region" description="Basic and acidic residues" evidence="5">
    <location>
        <begin position="1385"/>
        <end position="1399"/>
    </location>
</feature>
<dbReference type="InterPro" id="IPR001650">
    <property type="entry name" value="Helicase_C-like"/>
</dbReference>
<name>A0A9P7VHL6_9AGAR</name>
<dbReference type="OrthoDB" id="3270319at2759"/>
<evidence type="ECO:0000259" key="6">
    <source>
        <dbReference type="PROSITE" id="PS51192"/>
    </source>
</evidence>
<keyword evidence="2" id="KW-0378">Hydrolase</keyword>
<evidence type="ECO:0000313" key="8">
    <source>
        <dbReference type="EMBL" id="KAG7440712.1"/>
    </source>
</evidence>
<dbReference type="PROSITE" id="PS51192">
    <property type="entry name" value="HELICASE_ATP_BIND_1"/>
    <property type="match status" value="1"/>
</dbReference>
<dbReference type="InterPro" id="IPR038718">
    <property type="entry name" value="SNF2-like_sf"/>
</dbReference>
<dbReference type="Pfam" id="PF00176">
    <property type="entry name" value="SNF2-rel_dom"/>
    <property type="match status" value="1"/>
</dbReference>
<dbReference type="InterPro" id="IPR049730">
    <property type="entry name" value="SNF2/RAD54-like_C"/>
</dbReference>
<feature type="domain" description="Helicase ATP-binding" evidence="6">
    <location>
        <begin position="426"/>
        <end position="648"/>
    </location>
</feature>
<comment type="caution">
    <text evidence="8">The sequence shown here is derived from an EMBL/GenBank/DDBJ whole genome shotgun (WGS) entry which is preliminary data.</text>
</comment>
<dbReference type="GeneID" id="66106854"/>
<feature type="domain" description="Helicase C-terminal" evidence="7">
    <location>
        <begin position="876"/>
        <end position="1030"/>
    </location>
</feature>
<protein>
    <submittedName>
        <fullName evidence="8">Uncharacterized protein</fullName>
    </submittedName>
</protein>
<dbReference type="SMART" id="SM00487">
    <property type="entry name" value="DEXDc"/>
    <property type="match status" value="1"/>
</dbReference>
<dbReference type="GO" id="GO:0016787">
    <property type="term" value="F:hydrolase activity"/>
    <property type="evidence" value="ECO:0007669"/>
    <property type="project" value="UniProtKB-KW"/>
</dbReference>
<feature type="compositionally biased region" description="Acidic residues" evidence="5">
    <location>
        <begin position="1047"/>
        <end position="1056"/>
    </location>
</feature>
<feature type="compositionally biased region" description="Basic residues" evidence="5">
    <location>
        <begin position="1068"/>
        <end position="1078"/>
    </location>
</feature>
<dbReference type="InterPro" id="IPR000330">
    <property type="entry name" value="SNF2_N"/>
</dbReference>
<feature type="coiled-coil region" evidence="4">
    <location>
        <begin position="235"/>
        <end position="272"/>
    </location>
</feature>
<organism evidence="8 9">
    <name type="scientific">Guyanagaster necrorhizus</name>
    <dbReference type="NCBI Taxonomy" id="856835"/>
    <lineage>
        <taxon>Eukaryota</taxon>
        <taxon>Fungi</taxon>
        <taxon>Dikarya</taxon>
        <taxon>Basidiomycota</taxon>
        <taxon>Agaricomycotina</taxon>
        <taxon>Agaricomycetes</taxon>
        <taxon>Agaricomycetidae</taxon>
        <taxon>Agaricales</taxon>
        <taxon>Marasmiineae</taxon>
        <taxon>Physalacriaceae</taxon>
        <taxon>Guyanagaster</taxon>
    </lineage>
</organism>
<dbReference type="EMBL" id="MU250568">
    <property type="protein sequence ID" value="KAG7440712.1"/>
    <property type="molecule type" value="Genomic_DNA"/>
</dbReference>
<dbReference type="RefSeq" id="XP_043034212.1">
    <property type="nucleotide sequence ID" value="XM_043184557.1"/>
</dbReference>
<dbReference type="SUPFAM" id="SSF52540">
    <property type="entry name" value="P-loop containing nucleoside triphosphate hydrolases"/>
    <property type="match status" value="2"/>
</dbReference>
<dbReference type="Pfam" id="PF00271">
    <property type="entry name" value="Helicase_C"/>
    <property type="match status" value="1"/>
</dbReference>
<evidence type="ECO:0000256" key="3">
    <source>
        <dbReference type="ARBA" id="ARBA00022840"/>
    </source>
</evidence>
<dbReference type="PANTHER" id="PTHR10799">
    <property type="entry name" value="SNF2/RAD54 HELICASE FAMILY"/>
    <property type="match status" value="1"/>
</dbReference>
<evidence type="ECO:0000256" key="4">
    <source>
        <dbReference type="SAM" id="Coils"/>
    </source>
</evidence>
<evidence type="ECO:0000256" key="2">
    <source>
        <dbReference type="ARBA" id="ARBA00022801"/>
    </source>
</evidence>
<proteinExistence type="predicted"/>
<sequence length="2032" mass="229611">MPHIAQKSHALFATIFASYPDLFDEEAWQQQFGFPGFDADHISNVKNEELPAVCEFLKHVRNLPLDEAITCINTKGADAFLQGHTTYHHWWSKSRMVSKLRITHNHDILHAGINIKAMYRVAAKKGNAKFVTLMMFGSKEAEIAESMFGRAFEDNESGCMREEFQQLIHSLILDYIERQWKNHHQAETCRLEAKGELDAMWKLFESGNGQINLKDAKKILNALEKYEKYIGWEAMEQDKAALAEYEQRKGEFEQALSKAEAQEEELKKNKKSSQYILGRMMNRRITVMATEEEIAALHEDLASQLESIESTRNREEAEQHDIDINPGLPSHPGLIGWEKWKECGDLGVESWSKTTDKVLAEMLRWDNSHPDEFNPFINASLTDYWENPDYATKIPPGGDEDNEVMNILWHQIVGITAMVNMLWTTKLDDDGVPGILLANEVGLGKTAQMMGLLAFIMSCYQAQKLGKELPPVLAQLPYFCGRKQIPDVPHLILVPGTIIEQIVGELKRWFHSHVIDIFVMLTMEQRWDEFNKAIDSSKQDKCNIVIVASHSSVSQLAHRNLWITKSKTELVSSLRPAKTNSLGYEPIWSRSFCSVIVDEAHNFRTPNAAYHGMNRIMENICMRLIVSATPLYQSPHDLCNLARLIHLKAFIGKAAESLEKEKVRELSKMRRDVTKGNNGDDDALTVFNTNALKGIDGRNPYKGVYDANNDWVIDIQARYEGRIIQRAVTSIKYTDPPADKPIMLLNELPPYKKIEVMVSMADAEKREMDNQMSKWSSDSKAHGAVDVMDARAFLLNYRLAVAYLQSQHDPDYLSKSGKKKFPPFESLEEWEKYPGAKLKATLRLCKHYLSDDNASPPYIEDGHLIFPDPPAMATGDKKKRTQQIKILIFHEFPMMDELIMSAFIMNGIKILSLNGSMRLTACQQVVEKFLHPDSDVRVLLLSQVGSSGLNLMRASVVILFDIGWTAIQEEQMIGHAHRHGQKETVYVFRLITTDTIDVLMAQHSGSKAQQLQHFFKKPDFNVCRNRKAFRLLYNCDVPADAPAAADGESDNDDDQSTQESAVEQPPAKKCKTNGKKTAKTKEVDVIDESRHHRKVPKKVPEDGNREGAPATKVQMTMQRGSIDEAGPLNTQSKPKPKPKPKPITKPAPSAPQNPIEEGNAQPTQCESQPSAPSAPSSPLPHPVVPSSTPVVIPPPGHGMTAITAPSSNIILTPDANEPISNDEIESYGGTASGSASQPLDDLLDFDDLTPLSSNAPSSLSTPTPLPGRKKSISTAPTGLICKNQHGGVEVIFSFGDQDIQVACSPTMKTRKKQEEQKKQEQKKKKKRMSTMMRINIVMYPGHLLLLVPLDTGYLVKAEQRDEEDDAHGSSHRSTPGPSSSDEDDGPLHHRQGEIRHGEWDPDDDVDGNSIRIQGVHTSRDVTLGEFVQECSQLWMDQNVSTRSIACRGKYLRYVLCGEYGEDHYINLTMAGADLPEPKVTLMRDYDSVIAICDCIPDLGMLIEFATTYQLTMSMQGGINIQAPFKIVNPQNGELTTNPMDPGCLPNVFLAKVTHHASLYILLLNLVRNLKQHEGTPSVSIQEYAVLYEIFIQSAVRYQDMTAAHLPATYSSKLFQAGSGQSHQMRKLTELIPSEYVERLLGDFSERLEHHSDGWGIGHRFLLQWRGINALTVHDPNNATEREYFLHQDHVFNADMFSTPGDDVFVDVALELSVKEGAVMWRSDSHAVMLQRLLQMHQTKADKWMHFGYYNYKQDTYAHLTSVAGCHITTHTTLLGQFNATFVQMYTTDKCLTYDMQASNNAKFVTAVNLMKKSKYTYNEFLGKLYSVFADAAWHNDWQNEEHNMDMRHCYYPVILTCLVTFMEDHHMILPCMRKRDRTDEPGPYAEGGLWWILSSVIAWPTRNGGDSCMKQRQLVEWKPMGQVIGCTRKAKGRPEEPMPKTERLARRIEMPEKSYDYGPNLPPEDQIYDEQYLEHAGTFLNQVLQQYVSDMLQKVGWAKCGWEHSPLTQNERWMVDIHIMKENDLGGVLTHA</sequence>
<feature type="region of interest" description="Disordered" evidence="5">
    <location>
        <begin position="1043"/>
        <end position="1271"/>
    </location>
</feature>
<feature type="compositionally biased region" description="Low complexity" evidence="5">
    <location>
        <begin position="1248"/>
        <end position="1262"/>
    </location>
</feature>
<evidence type="ECO:0000256" key="5">
    <source>
        <dbReference type="SAM" id="MobiDB-lite"/>
    </source>
</evidence>
<reference evidence="8" key="1">
    <citation type="submission" date="2020-11" db="EMBL/GenBank/DDBJ databases">
        <title>Adaptations for nitrogen fixation in a non-lichenized fungal sporocarp promotes dispersal by wood-feeding termites.</title>
        <authorList>
            <consortium name="DOE Joint Genome Institute"/>
            <person name="Koch R.A."/>
            <person name="Yoon G."/>
            <person name="Arayal U."/>
            <person name="Lail K."/>
            <person name="Amirebrahimi M."/>
            <person name="Labutti K."/>
            <person name="Lipzen A."/>
            <person name="Riley R."/>
            <person name="Barry K."/>
            <person name="Henrissat B."/>
            <person name="Grigoriev I.V."/>
            <person name="Herr J.R."/>
            <person name="Aime M.C."/>
        </authorList>
    </citation>
    <scope>NUCLEOTIDE SEQUENCE</scope>
    <source>
        <strain evidence="8">MCA 3950</strain>
    </source>
</reference>
<gene>
    <name evidence="8" type="ORF">BT62DRAFT_923890</name>
</gene>
<keyword evidence="4" id="KW-0175">Coiled coil</keyword>
<dbReference type="InterPro" id="IPR027417">
    <property type="entry name" value="P-loop_NTPase"/>
</dbReference>
<dbReference type="InterPro" id="IPR014001">
    <property type="entry name" value="Helicase_ATP-bd"/>
</dbReference>
<dbReference type="Proteomes" id="UP000812287">
    <property type="component" value="Unassembled WGS sequence"/>
</dbReference>
<dbReference type="PROSITE" id="PS51194">
    <property type="entry name" value="HELICASE_CTER"/>
    <property type="match status" value="1"/>
</dbReference>
<feature type="region of interest" description="Disordered" evidence="5">
    <location>
        <begin position="1306"/>
        <end position="1329"/>
    </location>
</feature>
<keyword evidence="3" id="KW-0067">ATP-binding</keyword>
<dbReference type="GO" id="GO:0005524">
    <property type="term" value="F:ATP binding"/>
    <property type="evidence" value="ECO:0007669"/>
    <property type="project" value="InterPro"/>
</dbReference>
<dbReference type="CDD" id="cd18793">
    <property type="entry name" value="SF2_C_SNF"/>
    <property type="match status" value="1"/>
</dbReference>
<evidence type="ECO:0000259" key="7">
    <source>
        <dbReference type="PROSITE" id="PS51194"/>
    </source>
</evidence>
<accession>A0A9P7VHL6</accession>
<evidence type="ECO:0000256" key="1">
    <source>
        <dbReference type="ARBA" id="ARBA00022741"/>
    </source>
</evidence>
<dbReference type="SMART" id="SM00490">
    <property type="entry name" value="HELICc"/>
    <property type="match status" value="1"/>
</dbReference>
<keyword evidence="1" id="KW-0547">Nucleotide-binding</keyword>
<feature type="region of interest" description="Disordered" evidence="5">
    <location>
        <begin position="1360"/>
        <end position="1410"/>
    </location>
</feature>
<feature type="compositionally biased region" description="Basic and acidic residues" evidence="5">
    <location>
        <begin position="1079"/>
        <end position="1090"/>
    </location>
</feature>
<dbReference type="Gene3D" id="3.40.50.10810">
    <property type="entry name" value="Tandem AAA-ATPase domain"/>
    <property type="match status" value="1"/>
</dbReference>
<keyword evidence="9" id="KW-1185">Reference proteome</keyword>
<dbReference type="Gene3D" id="3.40.50.300">
    <property type="entry name" value="P-loop containing nucleotide triphosphate hydrolases"/>
    <property type="match status" value="1"/>
</dbReference>
<evidence type="ECO:0000313" key="9">
    <source>
        <dbReference type="Proteomes" id="UP000812287"/>
    </source>
</evidence>